<comment type="caution">
    <text evidence="2">The sequence shown here is derived from an EMBL/GenBank/DDBJ whole genome shotgun (WGS) entry which is preliminary data.</text>
</comment>
<dbReference type="Gramene" id="Psat07G0049500-T1">
    <property type="protein sequence ID" value="KAI5383109.1"/>
    <property type="gene ID" value="KIW84_070495"/>
</dbReference>
<evidence type="ECO:0000313" key="4">
    <source>
        <dbReference type="Proteomes" id="UP001058974"/>
    </source>
</evidence>
<keyword evidence="4" id="KW-1185">Reference proteome</keyword>
<dbReference type="EMBL" id="JAMSHJ010000007">
    <property type="protein sequence ID" value="KAI5383109.1"/>
    <property type="molecule type" value="Genomic_DNA"/>
</dbReference>
<dbReference type="Pfam" id="PF00179">
    <property type="entry name" value="UQ_con"/>
    <property type="match status" value="1"/>
</dbReference>
<dbReference type="Proteomes" id="UP001058974">
    <property type="component" value="Chromosome 7"/>
</dbReference>
<evidence type="ECO:0000313" key="2">
    <source>
        <dbReference type="EMBL" id="KAI5383109.1"/>
    </source>
</evidence>
<dbReference type="AlphaFoldDB" id="A0A9D4ZTP1"/>
<dbReference type="InterPro" id="IPR000608">
    <property type="entry name" value="UBC"/>
</dbReference>
<sequence>MITGHGSLRAYCASLTQPEDPESPEALLPAANLISDWVPFSTHMNLNDGSSGMWNWTCSVFSAITAASSLASGSLHLPSEQHHMETNLRATFSGVSIILSFRDDEQSCFYKSKIGNTVGSQIDYLGAECNEIVVALNQDNIAPSKQSLPPKSVDSQSVLRRLQSELMALMMGGDSGISAFPKEDNILCWKETITGSKEAVFEGAEYKLSLSFPNEYPFKAPKVTFDTTCDFHQANNQIR</sequence>
<dbReference type="PROSITE" id="PS50127">
    <property type="entry name" value="UBC_2"/>
    <property type="match status" value="1"/>
</dbReference>
<reference evidence="2 4" key="1">
    <citation type="journal article" date="2022" name="Nat. Genet.">
        <title>Improved pea reference genome and pan-genome highlight genomic features and evolutionary characteristics.</title>
        <authorList>
            <person name="Yang T."/>
            <person name="Liu R."/>
            <person name="Luo Y."/>
            <person name="Hu S."/>
            <person name="Wang D."/>
            <person name="Wang C."/>
            <person name="Pandey M.K."/>
            <person name="Ge S."/>
            <person name="Xu Q."/>
            <person name="Li N."/>
            <person name="Li G."/>
            <person name="Huang Y."/>
            <person name="Saxena R.K."/>
            <person name="Ji Y."/>
            <person name="Li M."/>
            <person name="Yan X."/>
            <person name="He Y."/>
            <person name="Liu Y."/>
            <person name="Wang X."/>
            <person name="Xiang C."/>
            <person name="Varshney R.K."/>
            <person name="Ding H."/>
            <person name="Gao S."/>
            <person name="Zong X."/>
        </authorList>
    </citation>
    <scope>NUCLEOTIDE SEQUENCE [LARGE SCALE GENOMIC DNA]</scope>
    <source>
        <strain evidence="2 4">cv. Zhongwan 6</strain>
    </source>
</reference>
<protein>
    <recommendedName>
        <fullName evidence="1">UBC core domain-containing protein</fullName>
    </recommendedName>
</protein>
<dbReference type="InterPro" id="IPR050113">
    <property type="entry name" value="Ub_conjugating_enzyme"/>
</dbReference>
<organism evidence="2 4">
    <name type="scientific">Pisum sativum</name>
    <name type="common">Garden pea</name>
    <name type="synonym">Lathyrus oleraceus</name>
    <dbReference type="NCBI Taxonomy" id="3888"/>
    <lineage>
        <taxon>Eukaryota</taxon>
        <taxon>Viridiplantae</taxon>
        <taxon>Streptophyta</taxon>
        <taxon>Embryophyta</taxon>
        <taxon>Tracheophyta</taxon>
        <taxon>Spermatophyta</taxon>
        <taxon>Magnoliopsida</taxon>
        <taxon>eudicotyledons</taxon>
        <taxon>Gunneridae</taxon>
        <taxon>Pentapetalae</taxon>
        <taxon>rosids</taxon>
        <taxon>fabids</taxon>
        <taxon>Fabales</taxon>
        <taxon>Fabaceae</taxon>
        <taxon>Papilionoideae</taxon>
        <taxon>50 kb inversion clade</taxon>
        <taxon>NPAAA clade</taxon>
        <taxon>Hologalegina</taxon>
        <taxon>IRL clade</taxon>
        <taxon>Fabeae</taxon>
        <taxon>Lathyrus</taxon>
    </lineage>
</organism>
<dbReference type="EMBL" id="JAMSHJ010000007">
    <property type="protein sequence ID" value="KAI5383111.1"/>
    <property type="molecule type" value="Genomic_DNA"/>
</dbReference>
<accession>A0A9D4ZTP1</accession>
<evidence type="ECO:0000259" key="1">
    <source>
        <dbReference type="PROSITE" id="PS50127"/>
    </source>
</evidence>
<dbReference type="PANTHER" id="PTHR24067">
    <property type="entry name" value="UBIQUITIN-CONJUGATING ENZYME E2"/>
    <property type="match status" value="1"/>
</dbReference>
<evidence type="ECO:0000313" key="3">
    <source>
        <dbReference type="EMBL" id="KAI5383111.1"/>
    </source>
</evidence>
<dbReference type="Gramene" id="Psat07G0049700-T1">
    <property type="protein sequence ID" value="KAI5383111.1"/>
    <property type="gene ID" value="KIW84_070497"/>
</dbReference>
<proteinExistence type="predicted"/>
<feature type="domain" description="UBC core" evidence="1">
    <location>
        <begin position="157"/>
        <end position="239"/>
    </location>
</feature>
<gene>
    <name evidence="2" type="ORF">KIW84_070495</name>
    <name evidence="3" type="ORF">KIW84_070497</name>
</gene>
<dbReference type="InterPro" id="IPR016135">
    <property type="entry name" value="UBQ-conjugating_enzyme/RWD"/>
</dbReference>
<name>A0A9D4ZTP1_PEA</name>
<dbReference type="Gene3D" id="3.10.110.10">
    <property type="entry name" value="Ubiquitin Conjugating Enzyme"/>
    <property type="match status" value="1"/>
</dbReference>
<dbReference type="SUPFAM" id="SSF54495">
    <property type="entry name" value="UBC-like"/>
    <property type="match status" value="1"/>
</dbReference>